<protein>
    <recommendedName>
        <fullName evidence="2">AAA-ATPase-like domain-containing protein</fullName>
    </recommendedName>
</protein>
<reference evidence="3" key="1">
    <citation type="submission" date="2023-03" db="EMBL/GenBank/DDBJ databases">
        <title>Massive genome expansion in bonnet fungi (Mycena s.s.) driven by repeated elements and novel gene families across ecological guilds.</title>
        <authorList>
            <consortium name="Lawrence Berkeley National Laboratory"/>
            <person name="Harder C.B."/>
            <person name="Miyauchi S."/>
            <person name="Viragh M."/>
            <person name="Kuo A."/>
            <person name="Thoen E."/>
            <person name="Andreopoulos B."/>
            <person name="Lu D."/>
            <person name="Skrede I."/>
            <person name="Drula E."/>
            <person name="Henrissat B."/>
            <person name="Morin E."/>
            <person name="Kohler A."/>
            <person name="Barry K."/>
            <person name="LaButti K."/>
            <person name="Morin E."/>
            <person name="Salamov A."/>
            <person name="Lipzen A."/>
            <person name="Mereny Z."/>
            <person name="Hegedus B."/>
            <person name="Baldrian P."/>
            <person name="Stursova M."/>
            <person name="Weitz H."/>
            <person name="Taylor A."/>
            <person name="Grigoriev I.V."/>
            <person name="Nagy L.G."/>
            <person name="Martin F."/>
            <person name="Kauserud H."/>
        </authorList>
    </citation>
    <scope>NUCLEOTIDE SEQUENCE</scope>
    <source>
        <strain evidence="3">9144</strain>
    </source>
</reference>
<dbReference type="InterPro" id="IPR018631">
    <property type="entry name" value="AAA-ATPase-like_dom"/>
</dbReference>
<dbReference type="EMBL" id="JARJCW010000022">
    <property type="protein sequence ID" value="KAJ7212915.1"/>
    <property type="molecule type" value="Genomic_DNA"/>
</dbReference>
<gene>
    <name evidence="3" type="ORF">GGX14DRAFT_619392</name>
</gene>
<dbReference type="PANTHER" id="PTHR34825">
    <property type="entry name" value="CONSERVED PROTEIN, WITH A WEAK D-GALACTARATE DEHYDRATASE/ALTRONATE HYDROLASE DOMAIN"/>
    <property type="match status" value="1"/>
</dbReference>
<dbReference type="Pfam" id="PF09820">
    <property type="entry name" value="AAA-ATPase_like"/>
    <property type="match status" value="1"/>
</dbReference>
<proteinExistence type="predicted"/>
<name>A0AAD6VIW1_9AGAR</name>
<evidence type="ECO:0000259" key="2">
    <source>
        <dbReference type="Pfam" id="PF09820"/>
    </source>
</evidence>
<feature type="domain" description="AAA-ATPase-like" evidence="2">
    <location>
        <begin position="137"/>
        <end position="308"/>
    </location>
</feature>
<feature type="region of interest" description="Disordered" evidence="1">
    <location>
        <begin position="62"/>
        <end position="105"/>
    </location>
</feature>
<evidence type="ECO:0000256" key="1">
    <source>
        <dbReference type="SAM" id="MobiDB-lite"/>
    </source>
</evidence>
<evidence type="ECO:0000313" key="3">
    <source>
        <dbReference type="EMBL" id="KAJ7212915.1"/>
    </source>
</evidence>
<accession>A0AAD6VIW1</accession>
<dbReference type="PANTHER" id="PTHR34825:SF1">
    <property type="entry name" value="AAA-ATPASE-LIKE DOMAIN-CONTAINING PROTEIN"/>
    <property type="match status" value="1"/>
</dbReference>
<sequence>MAPISLTFENTTGLKCADNISRPAIERLVRYTPEKGLVYEPSYEQVEPFELESEQFYALGDLSDDESDLSSPTPSTGSKRAKRSSPENDDNEQQSETCQKRLKSHSSHATEVPAVCPLLLLATYPYKVQPCTRLPEGTDTFVDFCNRPSTAFVDKTRCILSLPDRFRYLLLRPPRFGKTTFLSTLEEYYDIHGATTFTDRFGSLAVVTDAPEDPPPPRSQHLCLCFNLEDMTVDFTTEAIATRLTINIGYELAVFLSKYATELQLSNADSLDENLHSFEKIFELVRASGHTLFVTVDNFDAPFRTLLAVPFDSPWMGGKGASTQEISDLLDSCFWAPLLAGSDVIHKLVVAGILLPKHSMLQHLQLDIAPNFQFSCGFTEQEALNFTSSVLDETLDIAELKCLCGGYVFPSQETSGDLPEPLLHPQRLIDWIGRRIPSYSDNARFCSSESQLMSNILEAIAKESGVTGAVSVSDLIGLLATGTVEVDCEVDALVNYDVNAPTWTALYYAGALTPDGLQAGTFRIPNDAVLSLTHSHVDIPVVQRYNCGHGWNFLDAWSDYCERDLPDRFLTLFSGILRDQLQRGLARQREPNLRGIFELVMRNEHLICLRERVNPIILLSEDETRIQIPAYQPGKVMTVELRTLTLNGMWRGAHPNDDGRRPTSEELQQLHHELTKADDADLLARSYRAWSRTLNAMETVLVSSFFDPEPEIPQFLAVGGARVLLRKPPKAVEEQKDQEDYLVHDGYPLGLCQWY</sequence>
<evidence type="ECO:0000313" key="4">
    <source>
        <dbReference type="Proteomes" id="UP001219525"/>
    </source>
</evidence>
<comment type="caution">
    <text evidence="3">The sequence shown here is derived from an EMBL/GenBank/DDBJ whole genome shotgun (WGS) entry which is preliminary data.</text>
</comment>
<organism evidence="3 4">
    <name type="scientific">Mycena pura</name>
    <dbReference type="NCBI Taxonomy" id="153505"/>
    <lineage>
        <taxon>Eukaryota</taxon>
        <taxon>Fungi</taxon>
        <taxon>Dikarya</taxon>
        <taxon>Basidiomycota</taxon>
        <taxon>Agaricomycotina</taxon>
        <taxon>Agaricomycetes</taxon>
        <taxon>Agaricomycetidae</taxon>
        <taxon>Agaricales</taxon>
        <taxon>Marasmiineae</taxon>
        <taxon>Mycenaceae</taxon>
        <taxon>Mycena</taxon>
    </lineage>
</organism>
<keyword evidence="4" id="KW-1185">Reference proteome</keyword>
<dbReference type="AlphaFoldDB" id="A0AAD6VIW1"/>
<dbReference type="Proteomes" id="UP001219525">
    <property type="component" value="Unassembled WGS sequence"/>
</dbReference>